<feature type="signal peptide" evidence="1">
    <location>
        <begin position="1"/>
        <end position="25"/>
    </location>
</feature>
<reference evidence="2 3" key="2">
    <citation type="submission" date="2018-11" db="EMBL/GenBank/DDBJ databases">
        <authorList>
            <consortium name="Pathogen Informatics"/>
        </authorList>
    </citation>
    <scope>NUCLEOTIDE SEQUENCE [LARGE SCALE GENOMIC DNA]</scope>
</reference>
<evidence type="ECO:0000313" key="2">
    <source>
        <dbReference type="EMBL" id="VDK50351.1"/>
    </source>
</evidence>
<feature type="chain" id="PRO_5043121160" evidence="1">
    <location>
        <begin position="26"/>
        <end position="121"/>
    </location>
</feature>
<organism evidence="4">
    <name type="scientific">Anisakis simplex</name>
    <name type="common">Herring worm</name>
    <dbReference type="NCBI Taxonomy" id="6269"/>
    <lineage>
        <taxon>Eukaryota</taxon>
        <taxon>Metazoa</taxon>
        <taxon>Ecdysozoa</taxon>
        <taxon>Nematoda</taxon>
        <taxon>Chromadorea</taxon>
        <taxon>Rhabditida</taxon>
        <taxon>Spirurina</taxon>
        <taxon>Ascaridomorpha</taxon>
        <taxon>Ascaridoidea</taxon>
        <taxon>Anisakidae</taxon>
        <taxon>Anisakis</taxon>
        <taxon>Anisakis simplex complex</taxon>
    </lineage>
</organism>
<dbReference type="WBParaSite" id="ASIM_0001425801-mRNA-1">
    <property type="protein sequence ID" value="ASIM_0001425801-mRNA-1"/>
    <property type="gene ID" value="ASIM_0001425801"/>
</dbReference>
<gene>
    <name evidence="2" type="ORF">ASIM_LOCUS13686</name>
</gene>
<accession>A0A0M3K0C6</accession>
<reference evidence="4" key="1">
    <citation type="submission" date="2017-02" db="UniProtKB">
        <authorList>
            <consortium name="WormBaseParasite"/>
        </authorList>
    </citation>
    <scope>IDENTIFICATION</scope>
</reference>
<dbReference type="AlphaFoldDB" id="A0A0M3K0C6"/>
<evidence type="ECO:0000313" key="3">
    <source>
        <dbReference type="Proteomes" id="UP000267096"/>
    </source>
</evidence>
<evidence type="ECO:0000256" key="1">
    <source>
        <dbReference type="SAM" id="SignalP"/>
    </source>
</evidence>
<proteinExistence type="predicted"/>
<dbReference type="Proteomes" id="UP000267096">
    <property type="component" value="Unassembled WGS sequence"/>
</dbReference>
<evidence type="ECO:0000313" key="4">
    <source>
        <dbReference type="WBParaSite" id="ASIM_0001425801-mRNA-1"/>
    </source>
</evidence>
<protein>
    <submittedName>
        <fullName evidence="4">Cobalt transporter</fullName>
    </submittedName>
</protein>
<sequence>MRLSARHRVLARISLFALMLLSVVARPMVIQLSELHGLEHDIAAAFDHGHSHPAGASDNLDDDHASGAHSVLHQADASFAGSLFNGHHQVVALALSADVPALRLLRVPLGYPASPFRPPIV</sequence>
<name>A0A0M3K0C6_ANISI</name>
<dbReference type="EMBL" id="UYRR01031468">
    <property type="protein sequence ID" value="VDK50351.1"/>
    <property type="molecule type" value="Genomic_DNA"/>
</dbReference>
<keyword evidence="3" id="KW-1185">Reference proteome</keyword>
<keyword evidence="1" id="KW-0732">Signal</keyword>